<protein>
    <submittedName>
        <fullName evidence="1">AraC family transcriptional regulator</fullName>
    </submittedName>
</protein>
<proteinExistence type="predicted"/>
<evidence type="ECO:0000313" key="2">
    <source>
        <dbReference type="Proteomes" id="UP000634608"/>
    </source>
</evidence>
<reference evidence="1" key="1">
    <citation type="submission" date="2020-08" db="EMBL/GenBank/DDBJ databases">
        <title>Diversity of carbapenem-resistant Acinetobacter baumannii and bacteriophage-mediated spread of the Oxa23 carbapenemase.</title>
        <authorList>
            <person name="Abouelfetouh A."/>
            <person name="Mattock J."/>
            <person name="Turner D."/>
            <person name="Li E."/>
            <person name="Evans B.A."/>
        </authorList>
    </citation>
    <scope>NUCLEOTIDE SEQUENCE</scope>
    <source>
        <strain evidence="1">A86</strain>
    </source>
</reference>
<evidence type="ECO:0000313" key="1">
    <source>
        <dbReference type="EMBL" id="MBD0222579.1"/>
    </source>
</evidence>
<dbReference type="EMBL" id="JACSVK010000568">
    <property type="protein sequence ID" value="MBD0222579.1"/>
    <property type="molecule type" value="Genomic_DNA"/>
</dbReference>
<name>A0A8I0FBP2_ACIBA</name>
<comment type="caution">
    <text evidence="1">The sequence shown here is derived from an EMBL/GenBank/DDBJ whole genome shotgun (WGS) entry which is preliminary data.</text>
</comment>
<dbReference type="AlphaFoldDB" id="A0A8I0FBP2"/>
<accession>A0A8I0FBP2</accession>
<sequence length="46" mass="5238">MNQYVSDALLTWTHHIKSVCGNFETDFDGTRNLFIGEVQCFLLGDT</sequence>
<feature type="non-terminal residue" evidence="1">
    <location>
        <position position="46"/>
    </location>
</feature>
<dbReference type="Proteomes" id="UP000634608">
    <property type="component" value="Unassembled WGS sequence"/>
</dbReference>
<organism evidence="1 2">
    <name type="scientific">Acinetobacter baumannii</name>
    <dbReference type="NCBI Taxonomy" id="470"/>
    <lineage>
        <taxon>Bacteria</taxon>
        <taxon>Pseudomonadati</taxon>
        <taxon>Pseudomonadota</taxon>
        <taxon>Gammaproteobacteria</taxon>
        <taxon>Moraxellales</taxon>
        <taxon>Moraxellaceae</taxon>
        <taxon>Acinetobacter</taxon>
        <taxon>Acinetobacter calcoaceticus/baumannii complex</taxon>
    </lineage>
</organism>
<gene>
    <name evidence="1" type="ORF">IAG11_22405</name>
</gene>